<evidence type="ECO:0000313" key="4">
    <source>
        <dbReference type="Proteomes" id="UP000012073"/>
    </source>
</evidence>
<sequence length="541" mass="59329">MPTSTRATAAETSEPENVAVAQLTRQLHALEGVVSGLRREIIQLSQDDTANSSSSGNGFSMSRLRRPFLIASTSPNRAASMLLRLVSNAPTDSLIELIRVCFDAPVGRVGDRQSVRTVGVLLCDELLRRDPNNVHALCLKGEALVSCAHYGKNDPYAPRSVMQEAYELFDTASKLGSHTATFLKGRWLLTMEPLHRNAEQAHLGVTCVKAAARELCPRALVFLAHRYETPQLDSSFSFASDLPKGKAQKERFILGYYKKAAELGNADAINDLGTSYAEGYGNLECDFDKAVEQYILGIEAGSLHAYDNVGTHYETGMAGRFPGRIHLGKALYYYRLGAKQRCPKCTYNLAVAYDEGMSGTVSMNNKKAENYYIHAIRLAEDSNDAVVVAKAAKDLVALYITRIKVNRPDSIQVTSARRRLFSVVGDEDIIQQTLLQVNKSIATAMRGKITALSKLVGDMNCKTIVKHAKAVDQMVKRDKASETNAKLLFHILGVPETPKSPEAAIGAVGQKRTRAATRRALNSSRKKRKTTTSARKSTSRK</sequence>
<gene>
    <name evidence="3" type="ORF">CHC_T00008802001</name>
</gene>
<organism evidence="3 4">
    <name type="scientific">Chondrus crispus</name>
    <name type="common">Carrageen Irish moss</name>
    <name type="synonym">Polymorpha crispa</name>
    <dbReference type="NCBI Taxonomy" id="2769"/>
    <lineage>
        <taxon>Eukaryota</taxon>
        <taxon>Rhodophyta</taxon>
        <taxon>Florideophyceae</taxon>
        <taxon>Rhodymeniophycidae</taxon>
        <taxon>Gigartinales</taxon>
        <taxon>Gigartinaceae</taxon>
        <taxon>Chondrus</taxon>
    </lineage>
</organism>
<dbReference type="AlphaFoldDB" id="R7Q7Q9"/>
<dbReference type="Gene3D" id="1.25.40.10">
    <property type="entry name" value="Tetratricopeptide repeat domain"/>
    <property type="match status" value="1"/>
</dbReference>
<dbReference type="InterPro" id="IPR011990">
    <property type="entry name" value="TPR-like_helical_dom_sf"/>
</dbReference>
<dbReference type="SMART" id="SM00671">
    <property type="entry name" value="SEL1"/>
    <property type="match status" value="2"/>
</dbReference>
<dbReference type="SUPFAM" id="SSF81901">
    <property type="entry name" value="HCP-like"/>
    <property type="match status" value="1"/>
</dbReference>
<reference evidence="4" key="1">
    <citation type="journal article" date="2013" name="Proc. Natl. Acad. Sci. U.S.A.">
        <title>Genome structure and metabolic features in the red seaweed Chondrus crispus shed light on evolution of the Archaeplastida.</title>
        <authorList>
            <person name="Collen J."/>
            <person name="Porcel B."/>
            <person name="Carre W."/>
            <person name="Ball S.G."/>
            <person name="Chaparro C."/>
            <person name="Tonon T."/>
            <person name="Barbeyron T."/>
            <person name="Michel G."/>
            <person name="Noel B."/>
            <person name="Valentin K."/>
            <person name="Elias M."/>
            <person name="Artiguenave F."/>
            <person name="Arun A."/>
            <person name="Aury J.M."/>
            <person name="Barbosa-Neto J.F."/>
            <person name="Bothwell J.H."/>
            <person name="Bouget F.Y."/>
            <person name="Brillet L."/>
            <person name="Cabello-Hurtado F."/>
            <person name="Capella-Gutierrez S."/>
            <person name="Charrier B."/>
            <person name="Cladiere L."/>
            <person name="Cock J.M."/>
            <person name="Coelho S.M."/>
            <person name="Colleoni C."/>
            <person name="Czjzek M."/>
            <person name="Da Silva C."/>
            <person name="Delage L."/>
            <person name="Denoeud F."/>
            <person name="Deschamps P."/>
            <person name="Dittami S.M."/>
            <person name="Gabaldon T."/>
            <person name="Gachon C.M."/>
            <person name="Groisillier A."/>
            <person name="Herve C."/>
            <person name="Jabbari K."/>
            <person name="Katinka M."/>
            <person name="Kloareg B."/>
            <person name="Kowalczyk N."/>
            <person name="Labadie K."/>
            <person name="Leblanc C."/>
            <person name="Lopez P.J."/>
            <person name="McLachlan D.H."/>
            <person name="Meslet-Cladiere L."/>
            <person name="Moustafa A."/>
            <person name="Nehr Z."/>
            <person name="Nyvall Collen P."/>
            <person name="Panaud O."/>
            <person name="Partensky F."/>
            <person name="Poulain J."/>
            <person name="Rensing S.A."/>
            <person name="Rousvoal S."/>
            <person name="Samson G."/>
            <person name="Symeonidi A."/>
            <person name="Weissenbach J."/>
            <person name="Zambounis A."/>
            <person name="Wincker P."/>
            <person name="Boyen C."/>
        </authorList>
    </citation>
    <scope>NUCLEOTIDE SEQUENCE [LARGE SCALE GENOMIC DNA]</scope>
    <source>
        <strain evidence="4">cv. Stackhouse</strain>
    </source>
</reference>
<comment type="similarity">
    <text evidence="1">Belongs to the sel-1 family.</text>
</comment>
<evidence type="ECO:0000256" key="2">
    <source>
        <dbReference type="SAM" id="MobiDB-lite"/>
    </source>
</evidence>
<dbReference type="GeneID" id="17321401"/>
<evidence type="ECO:0000313" key="3">
    <source>
        <dbReference type="EMBL" id="CDF33868.1"/>
    </source>
</evidence>
<dbReference type="RefSeq" id="XP_005713687.1">
    <property type="nucleotide sequence ID" value="XM_005713630.1"/>
</dbReference>
<keyword evidence="4" id="KW-1185">Reference proteome</keyword>
<dbReference type="Gramene" id="CDF33868">
    <property type="protein sequence ID" value="CDF33868"/>
    <property type="gene ID" value="CHC_T00008802001"/>
</dbReference>
<feature type="region of interest" description="Disordered" evidence="2">
    <location>
        <begin position="500"/>
        <end position="541"/>
    </location>
</feature>
<protein>
    <submittedName>
        <fullName evidence="3">Sel1-repeat containing protein</fullName>
    </submittedName>
</protein>
<dbReference type="InterPro" id="IPR006597">
    <property type="entry name" value="Sel1-like"/>
</dbReference>
<proteinExistence type="inferred from homology"/>
<dbReference type="PANTHER" id="PTHR11102">
    <property type="entry name" value="SEL-1-LIKE PROTEIN"/>
    <property type="match status" value="1"/>
</dbReference>
<dbReference type="KEGG" id="ccp:CHC_T00008802001"/>
<dbReference type="EMBL" id="HG001660">
    <property type="protein sequence ID" value="CDF33868.1"/>
    <property type="molecule type" value="Genomic_DNA"/>
</dbReference>
<accession>R7Q7Q9</accession>
<dbReference type="InterPro" id="IPR050767">
    <property type="entry name" value="Sel1_AlgK"/>
</dbReference>
<name>R7Q7Q9_CHOCR</name>
<feature type="compositionally biased region" description="Low complexity" evidence="2">
    <location>
        <begin position="531"/>
        <end position="541"/>
    </location>
</feature>
<dbReference type="OrthoDB" id="2384430at2759"/>
<evidence type="ECO:0000256" key="1">
    <source>
        <dbReference type="ARBA" id="ARBA00038101"/>
    </source>
</evidence>
<dbReference type="PANTHER" id="PTHR11102:SF160">
    <property type="entry name" value="ERAD-ASSOCIATED E3 UBIQUITIN-PROTEIN LIGASE COMPONENT HRD3"/>
    <property type="match status" value="1"/>
</dbReference>
<dbReference type="Proteomes" id="UP000012073">
    <property type="component" value="Unassembled WGS sequence"/>
</dbReference>